<evidence type="ECO:0000256" key="5">
    <source>
        <dbReference type="ARBA" id="ARBA00023180"/>
    </source>
</evidence>
<feature type="signal peptide" evidence="7">
    <location>
        <begin position="1"/>
        <end position="21"/>
    </location>
</feature>
<evidence type="ECO:0000256" key="1">
    <source>
        <dbReference type="ARBA" id="ARBA00004141"/>
    </source>
</evidence>
<dbReference type="GO" id="GO:0016020">
    <property type="term" value="C:membrane"/>
    <property type="evidence" value="ECO:0007669"/>
    <property type="project" value="UniProtKB-SubCell"/>
</dbReference>
<keyword evidence="4 6" id="KW-0472">Membrane</keyword>
<evidence type="ECO:0000256" key="6">
    <source>
        <dbReference type="SAM" id="Phobius"/>
    </source>
</evidence>
<feature type="domain" description="G-protein coupled receptors family 3 profile" evidence="8">
    <location>
        <begin position="542"/>
        <end position="796"/>
    </location>
</feature>
<dbReference type="PANTHER" id="PTHR24060">
    <property type="entry name" value="METABOTROPIC GLUTAMATE RECEPTOR"/>
    <property type="match status" value="1"/>
</dbReference>
<dbReference type="PROSITE" id="PS50259">
    <property type="entry name" value="G_PROTEIN_RECEP_F3_4"/>
    <property type="match status" value="1"/>
</dbReference>
<reference evidence="9" key="1">
    <citation type="submission" date="2021-01" db="UniProtKB">
        <authorList>
            <consortium name="EnsemblMetazoa"/>
        </authorList>
    </citation>
    <scope>IDENTIFICATION</scope>
</reference>
<keyword evidence="10" id="KW-1185">Reference proteome</keyword>
<name>A0A7M5V0X1_9CNID</name>
<evidence type="ECO:0000313" key="10">
    <source>
        <dbReference type="Proteomes" id="UP000594262"/>
    </source>
</evidence>
<dbReference type="GeneID" id="136805977"/>
<keyword evidence="5" id="KW-0325">Glycoprotein</keyword>
<evidence type="ECO:0000313" key="9">
    <source>
        <dbReference type="EnsemblMetazoa" id="CLYHEMP004484.1"/>
    </source>
</evidence>
<dbReference type="AlphaFoldDB" id="A0A7M5V0X1"/>
<evidence type="ECO:0000256" key="7">
    <source>
        <dbReference type="SAM" id="SignalP"/>
    </source>
</evidence>
<dbReference type="Pfam" id="PF00003">
    <property type="entry name" value="7tm_3"/>
    <property type="match status" value="1"/>
</dbReference>
<feature type="transmembrane region" description="Helical" evidence="6">
    <location>
        <begin position="754"/>
        <end position="775"/>
    </location>
</feature>
<protein>
    <recommendedName>
        <fullName evidence="8">G-protein coupled receptors family 3 profile domain-containing protein</fullName>
    </recommendedName>
</protein>
<comment type="subcellular location">
    <subcellularLocation>
        <location evidence="1">Membrane</location>
        <topology evidence="1">Multi-pass membrane protein</topology>
    </subcellularLocation>
</comment>
<evidence type="ECO:0000256" key="2">
    <source>
        <dbReference type="ARBA" id="ARBA00022692"/>
    </source>
</evidence>
<dbReference type="InterPro" id="IPR017978">
    <property type="entry name" value="GPCR_3_C"/>
</dbReference>
<dbReference type="GO" id="GO:0004930">
    <property type="term" value="F:G protein-coupled receptor activity"/>
    <property type="evidence" value="ECO:0007669"/>
    <property type="project" value="InterPro"/>
</dbReference>
<accession>A0A7M5V0X1</accession>
<evidence type="ECO:0000256" key="4">
    <source>
        <dbReference type="ARBA" id="ARBA00023136"/>
    </source>
</evidence>
<feature type="transmembrane region" description="Helical" evidence="6">
    <location>
        <begin position="572"/>
        <end position="594"/>
    </location>
</feature>
<feature type="transmembrane region" description="Helical" evidence="6">
    <location>
        <begin position="724"/>
        <end position="748"/>
    </location>
</feature>
<feature type="transmembrane region" description="Helical" evidence="6">
    <location>
        <begin position="537"/>
        <end position="560"/>
    </location>
</feature>
<keyword evidence="7" id="KW-0732">Signal</keyword>
<dbReference type="InterPro" id="IPR050726">
    <property type="entry name" value="mGluR"/>
</dbReference>
<proteinExistence type="predicted"/>
<feature type="chain" id="PRO_5029746336" description="G-protein coupled receptors family 3 profile domain-containing protein" evidence="7">
    <location>
        <begin position="22"/>
        <end position="811"/>
    </location>
</feature>
<organism evidence="9 10">
    <name type="scientific">Clytia hemisphaerica</name>
    <dbReference type="NCBI Taxonomy" id="252671"/>
    <lineage>
        <taxon>Eukaryota</taxon>
        <taxon>Metazoa</taxon>
        <taxon>Cnidaria</taxon>
        <taxon>Hydrozoa</taxon>
        <taxon>Hydroidolina</taxon>
        <taxon>Leptothecata</taxon>
        <taxon>Obeliida</taxon>
        <taxon>Clytiidae</taxon>
        <taxon>Clytia</taxon>
    </lineage>
</organism>
<dbReference type="RefSeq" id="XP_066918663.1">
    <property type="nucleotide sequence ID" value="XM_067062562.1"/>
</dbReference>
<evidence type="ECO:0000259" key="8">
    <source>
        <dbReference type="PROSITE" id="PS50259"/>
    </source>
</evidence>
<keyword evidence="3 6" id="KW-1133">Transmembrane helix</keyword>
<evidence type="ECO:0000256" key="3">
    <source>
        <dbReference type="ARBA" id="ARBA00022989"/>
    </source>
</evidence>
<feature type="transmembrane region" description="Helical" evidence="6">
    <location>
        <begin position="647"/>
        <end position="669"/>
    </location>
</feature>
<dbReference type="EnsemblMetazoa" id="CLYHEMT004484.1">
    <property type="protein sequence ID" value="CLYHEMP004484.1"/>
    <property type="gene ID" value="CLYHEMG004484"/>
</dbReference>
<dbReference type="Proteomes" id="UP000594262">
    <property type="component" value="Unplaced"/>
</dbReference>
<keyword evidence="2 6" id="KW-0812">Transmembrane</keyword>
<feature type="transmembrane region" description="Helical" evidence="6">
    <location>
        <begin position="689"/>
        <end position="712"/>
    </location>
</feature>
<sequence length="811" mass="94344">MNSFMILILFVFPAIKPRLQCDNDEDDQYQWYVIGIYSACYNETNRTELHHLSEALDKSIKFMWEYKSYYLNSKYISIDVCDDFNNLPKIVESIYLNESLHYNTWSEKLNKSYSLSSVVAIYAEGPAEMMNYLDASFHDDIRFTGRYVSYNSSIDHELYDIYATILHYIITHRLELEHLVILKVQPFMMSPLFEILKNKALQSKLCVHWKEIDKSWNINQEDYFSPKWFKENKPAVLTMGDKYGQISIVKQLEILMEKENLTIPILVEGFGNSMKCSTDNPENFDCFKNIRSSFITVDFAIFSLMERSSGLYLPMFKSLYLHINKTTQVSQRYSLLQSLFHSWIFDFQRFDECSCSLNYECIRNTIRERAAFMVDMLKIVRNQVKSQQNLLYVPVTMSDTRIPLSHTSGCGCQKNAERIESYEYVLMRDRSKYHDANQCTYNQNNTVNALCWKGIPEVETSHCSALNCAPGFYRSYEKIEHGFSWICVRCQKNHHKPDFGNHLCYPCEGRLSIANGKRTACVDPYTNVFVSYQSKEFYIIGVISLVGSLTAILTLVTFIIKRNTPIVTTSDFKVSTLHISIQAVTMIIVPFLYFMNHICISKPLVFTTLYTLNIGIVFTKSQKLLQAFLCKVKLRAGEAKRTVMTQILTVVIFLVSVNAVFLVCLYQQQVTILEFEDPQGMTREYVCNTYFHSNVIMIAIAVIQLMCTIQAFRGRHLPSVMNDGVVLMFTTLILTTSFVVCFIIVPFQRPIEKEISQCLAILANTMVITFLMYGLKTYRILFHPEQNTRAYFRYKCLKGMRQDVNQRIEMR</sequence>
<dbReference type="OrthoDB" id="6038313at2759"/>